<dbReference type="EMBL" id="QNRH01000003">
    <property type="protein sequence ID" value="RBO95539.1"/>
    <property type="molecule type" value="Genomic_DNA"/>
</dbReference>
<proteinExistence type="predicted"/>
<reference evidence="1 2" key="1">
    <citation type="submission" date="2018-06" db="EMBL/GenBank/DDBJ databases">
        <title>Genomic Encyclopedia of Type Strains, Phase IV (KMG-IV): sequencing the most valuable type-strain genomes for metagenomic binning, comparative biology and taxonomic classification.</title>
        <authorList>
            <person name="Goeker M."/>
        </authorList>
    </citation>
    <scope>NUCLEOTIDE SEQUENCE [LARGE SCALE GENOMIC DNA]</scope>
    <source>
        <strain evidence="1 2">DSM 25619</strain>
    </source>
</reference>
<dbReference type="AlphaFoldDB" id="A0A366E179"/>
<accession>A0A366E179</accession>
<sequence length="32" mass="3826">MFLDLAYQIELMERLKSVNAERRTLMAMVHKS</sequence>
<evidence type="ECO:0000313" key="1">
    <source>
        <dbReference type="EMBL" id="RBO95539.1"/>
    </source>
</evidence>
<protein>
    <submittedName>
        <fullName evidence="1">Uncharacterized protein</fullName>
    </submittedName>
</protein>
<name>A0A366E179_9HYPH</name>
<organism evidence="1 2">
    <name type="scientific">Pseudochrobactrum asaccharolyticum</name>
    <dbReference type="NCBI Taxonomy" id="354351"/>
    <lineage>
        <taxon>Bacteria</taxon>
        <taxon>Pseudomonadati</taxon>
        <taxon>Pseudomonadota</taxon>
        <taxon>Alphaproteobacteria</taxon>
        <taxon>Hyphomicrobiales</taxon>
        <taxon>Brucellaceae</taxon>
        <taxon>Pseudochrobactrum</taxon>
    </lineage>
</organism>
<gene>
    <name evidence="1" type="ORF">DFR47_103102</name>
</gene>
<evidence type="ECO:0000313" key="2">
    <source>
        <dbReference type="Proteomes" id="UP000252893"/>
    </source>
</evidence>
<keyword evidence="2" id="KW-1185">Reference proteome</keyword>
<comment type="caution">
    <text evidence="1">The sequence shown here is derived from an EMBL/GenBank/DDBJ whole genome shotgun (WGS) entry which is preliminary data.</text>
</comment>
<dbReference type="Proteomes" id="UP000252893">
    <property type="component" value="Unassembled WGS sequence"/>
</dbReference>